<gene>
    <name evidence="1" type="ORF">S06H3_59494</name>
</gene>
<feature type="non-terminal residue" evidence="1">
    <location>
        <position position="1"/>
    </location>
</feature>
<proteinExistence type="predicted"/>
<dbReference type="EMBL" id="BARV01038664">
    <property type="protein sequence ID" value="GAI49747.1"/>
    <property type="molecule type" value="Genomic_DNA"/>
</dbReference>
<evidence type="ECO:0000313" key="1">
    <source>
        <dbReference type="EMBL" id="GAI49747.1"/>
    </source>
</evidence>
<protein>
    <submittedName>
        <fullName evidence="1">Uncharacterized protein</fullName>
    </submittedName>
</protein>
<organism evidence="1">
    <name type="scientific">marine sediment metagenome</name>
    <dbReference type="NCBI Taxonomy" id="412755"/>
    <lineage>
        <taxon>unclassified sequences</taxon>
        <taxon>metagenomes</taxon>
        <taxon>ecological metagenomes</taxon>
    </lineage>
</organism>
<accession>X1P0B3</accession>
<dbReference type="AlphaFoldDB" id="X1P0B3"/>
<sequence length="42" mass="4669">DMVIDGVGKFIDFRKYLGMAAEKGAKEASKHAEQTLSDILRE</sequence>
<name>X1P0B3_9ZZZZ</name>
<comment type="caution">
    <text evidence="1">The sequence shown here is derived from an EMBL/GenBank/DDBJ whole genome shotgun (WGS) entry which is preliminary data.</text>
</comment>
<reference evidence="1" key="1">
    <citation type="journal article" date="2014" name="Front. Microbiol.">
        <title>High frequency of phylogenetically diverse reductive dehalogenase-homologous genes in deep subseafloor sedimentary metagenomes.</title>
        <authorList>
            <person name="Kawai M."/>
            <person name="Futagami T."/>
            <person name="Toyoda A."/>
            <person name="Takaki Y."/>
            <person name="Nishi S."/>
            <person name="Hori S."/>
            <person name="Arai W."/>
            <person name="Tsubouchi T."/>
            <person name="Morono Y."/>
            <person name="Uchiyama I."/>
            <person name="Ito T."/>
            <person name="Fujiyama A."/>
            <person name="Inagaki F."/>
            <person name="Takami H."/>
        </authorList>
    </citation>
    <scope>NUCLEOTIDE SEQUENCE</scope>
    <source>
        <strain evidence="1">Expedition CK06-06</strain>
    </source>
</reference>